<comment type="caution">
    <text evidence="9">The sequence shown here is derived from an EMBL/GenBank/DDBJ whole genome shotgun (WGS) entry which is preliminary data.</text>
</comment>
<evidence type="ECO:0000256" key="7">
    <source>
        <dbReference type="ARBA" id="ARBA00023136"/>
    </source>
</evidence>
<dbReference type="InterPro" id="IPR027417">
    <property type="entry name" value="P-loop_NTPase"/>
</dbReference>
<keyword evidence="10" id="KW-1185">Reference proteome</keyword>
<gene>
    <name evidence="9" type="primary">dppD_2</name>
    <name evidence="9" type="ORF">Amac_054240</name>
</gene>
<dbReference type="InterPro" id="IPR013563">
    <property type="entry name" value="Oligopep_ABC_C"/>
</dbReference>
<evidence type="ECO:0000259" key="8">
    <source>
        <dbReference type="PROSITE" id="PS50893"/>
    </source>
</evidence>
<evidence type="ECO:0000256" key="2">
    <source>
        <dbReference type="ARBA" id="ARBA00005417"/>
    </source>
</evidence>
<dbReference type="InterPro" id="IPR003439">
    <property type="entry name" value="ABC_transporter-like_ATP-bd"/>
</dbReference>
<dbReference type="PROSITE" id="PS00211">
    <property type="entry name" value="ABC_TRANSPORTER_1"/>
    <property type="match status" value="1"/>
</dbReference>
<dbReference type="Pfam" id="PF08352">
    <property type="entry name" value="oligo_HPY"/>
    <property type="match status" value="1"/>
</dbReference>
<dbReference type="GO" id="GO:0005524">
    <property type="term" value="F:ATP binding"/>
    <property type="evidence" value="ECO:0007669"/>
    <property type="project" value="UniProtKB-KW"/>
</dbReference>
<organism evidence="9 10">
    <name type="scientific">Acrocarpospora macrocephala</name>
    <dbReference type="NCBI Taxonomy" id="150177"/>
    <lineage>
        <taxon>Bacteria</taxon>
        <taxon>Bacillati</taxon>
        <taxon>Actinomycetota</taxon>
        <taxon>Actinomycetes</taxon>
        <taxon>Streptosporangiales</taxon>
        <taxon>Streptosporangiaceae</taxon>
        <taxon>Acrocarpospora</taxon>
    </lineage>
</organism>
<dbReference type="RefSeq" id="WP_155357182.1">
    <property type="nucleotide sequence ID" value="NZ_BAAAHL010000038.1"/>
</dbReference>
<sequence length="322" mass="35020">MSPILSVRGLTVCYPNADQPAVDGVGFDLEPGATIAVVGESGSGKSTVALALSRLLNPAVSIRADALTFEGRDLLGLRREALRRLRARRIAMIFQSPFGSWNPSRTIGAQLVDGLRAAGLWPDRRERLLELLKRVGIDDPERRLGDYPHRFSGGMLQRAMIAGALVTEPSLLVADEPTSALDATVQAEILEILDELRKEQNLALMLISHDLGVVARVAQHTLVLYRGQVVESGPTAALYRHAGHPYTQGLLAAVPRLEGPRKTPLPAMPQGTATRGGCVFASRCPRAEDLCRTSAPSPRHLNGTDVACHFAEDVRREPIWRW</sequence>
<keyword evidence="6 9" id="KW-0067">ATP-binding</keyword>
<name>A0A5M3WR35_9ACTN</name>
<evidence type="ECO:0000256" key="4">
    <source>
        <dbReference type="ARBA" id="ARBA00022475"/>
    </source>
</evidence>
<evidence type="ECO:0000256" key="1">
    <source>
        <dbReference type="ARBA" id="ARBA00004202"/>
    </source>
</evidence>
<evidence type="ECO:0000313" key="10">
    <source>
        <dbReference type="Proteomes" id="UP000331127"/>
    </source>
</evidence>
<dbReference type="PANTHER" id="PTHR43297">
    <property type="entry name" value="OLIGOPEPTIDE TRANSPORT ATP-BINDING PROTEIN APPD"/>
    <property type="match status" value="1"/>
</dbReference>
<dbReference type="GO" id="GO:0016887">
    <property type="term" value="F:ATP hydrolysis activity"/>
    <property type="evidence" value="ECO:0007669"/>
    <property type="project" value="InterPro"/>
</dbReference>
<dbReference type="InterPro" id="IPR003593">
    <property type="entry name" value="AAA+_ATPase"/>
</dbReference>
<dbReference type="PANTHER" id="PTHR43297:SF2">
    <property type="entry name" value="DIPEPTIDE TRANSPORT ATP-BINDING PROTEIN DPPD"/>
    <property type="match status" value="1"/>
</dbReference>
<dbReference type="Proteomes" id="UP000331127">
    <property type="component" value="Unassembled WGS sequence"/>
</dbReference>
<keyword evidence="4" id="KW-1003">Cell membrane</keyword>
<feature type="domain" description="ABC transporter" evidence="8">
    <location>
        <begin position="7"/>
        <end position="251"/>
    </location>
</feature>
<dbReference type="AlphaFoldDB" id="A0A5M3WR35"/>
<dbReference type="CDD" id="cd03257">
    <property type="entry name" value="ABC_NikE_OppD_transporters"/>
    <property type="match status" value="1"/>
</dbReference>
<dbReference type="OrthoDB" id="9809030at2"/>
<dbReference type="GO" id="GO:0005886">
    <property type="term" value="C:plasma membrane"/>
    <property type="evidence" value="ECO:0007669"/>
    <property type="project" value="UniProtKB-SubCell"/>
</dbReference>
<reference evidence="9 10" key="1">
    <citation type="submission" date="2019-10" db="EMBL/GenBank/DDBJ databases">
        <title>Whole genome shotgun sequence of Acrocarpospora macrocephala NBRC 16266.</title>
        <authorList>
            <person name="Ichikawa N."/>
            <person name="Kimura A."/>
            <person name="Kitahashi Y."/>
            <person name="Komaki H."/>
            <person name="Oguchi A."/>
        </authorList>
    </citation>
    <scope>NUCLEOTIDE SEQUENCE [LARGE SCALE GENOMIC DNA]</scope>
    <source>
        <strain evidence="9 10">NBRC 16266</strain>
    </source>
</reference>
<dbReference type="InterPro" id="IPR017871">
    <property type="entry name" value="ABC_transporter-like_CS"/>
</dbReference>
<protein>
    <submittedName>
        <fullName evidence="9">Dipeptide ABC transporter ATP-binding protein</fullName>
    </submittedName>
</protein>
<dbReference type="FunFam" id="3.40.50.300:FF:000016">
    <property type="entry name" value="Oligopeptide ABC transporter ATP-binding component"/>
    <property type="match status" value="1"/>
</dbReference>
<dbReference type="EMBL" id="BLAE01000033">
    <property type="protein sequence ID" value="GES11827.1"/>
    <property type="molecule type" value="Genomic_DNA"/>
</dbReference>
<evidence type="ECO:0000256" key="6">
    <source>
        <dbReference type="ARBA" id="ARBA00022840"/>
    </source>
</evidence>
<comment type="subcellular location">
    <subcellularLocation>
        <location evidence="1">Cell membrane</location>
        <topology evidence="1">Peripheral membrane protein</topology>
    </subcellularLocation>
</comment>
<dbReference type="SUPFAM" id="SSF52540">
    <property type="entry name" value="P-loop containing nucleoside triphosphate hydrolases"/>
    <property type="match status" value="1"/>
</dbReference>
<dbReference type="Pfam" id="PF00005">
    <property type="entry name" value="ABC_tran"/>
    <property type="match status" value="1"/>
</dbReference>
<evidence type="ECO:0000256" key="5">
    <source>
        <dbReference type="ARBA" id="ARBA00022741"/>
    </source>
</evidence>
<dbReference type="SMART" id="SM00382">
    <property type="entry name" value="AAA"/>
    <property type="match status" value="1"/>
</dbReference>
<proteinExistence type="inferred from homology"/>
<evidence type="ECO:0000256" key="3">
    <source>
        <dbReference type="ARBA" id="ARBA00022448"/>
    </source>
</evidence>
<dbReference type="Gene3D" id="3.40.50.300">
    <property type="entry name" value="P-loop containing nucleotide triphosphate hydrolases"/>
    <property type="match status" value="1"/>
</dbReference>
<dbReference type="InterPro" id="IPR050388">
    <property type="entry name" value="ABC_Ni/Peptide_Import"/>
</dbReference>
<accession>A0A5M3WR35</accession>
<comment type="similarity">
    <text evidence="2">Belongs to the ABC transporter superfamily.</text>
</comment>
<keyword evidence="3" id="KW-0813">Transport</keyword>
<evidence type="ECO:0000313" key="9">
    <source>
        <dbReference type="EMBL" id="GES11827.1"/>
    </source>
</evidence>
<dbReference type="NCBIfam" id="TIGR01727">
    <property type="entry name" value="oligo_HPY"/>
    <property type="match status" value="1"/>
</dbReference>
<dbReference type="PROSITE" id="PS50893">
    <property type="entry name" value="ABC_TRANSPORTER_2"/>
    <property type="match status" value="1"/>
</dbReference>
<keyword evidence="5" id="KW-0547">Nucleotide-binding</keyword>
<keyword evidence="7" id="KW-0472">Membrane</keyword>
<dbReference type="GO" id="GO:0015833">
    <property type="term" value="P:peptide transport"/>
    <property type="evidence" value="ECO:0007669"/>
    <property type="project" value="InterPro"/>
</dbReference>